<keyword evidence="1" id="KW-0732">Signal</keyword>
<dbReference type="GO" id="GO:0005576">
    <property type="term" value="C:extracellular region"/>
    <property type="evidence" value="ECO:0007669"/>
    <property type="project" value="UniProtKB-SubCell"/>
</dbReference>
<feature type="non-terminal residue" evidence="2">
    <location>
        <position position="250"/>
    </location>
</feature>
<comment type="caution">
    <text evidence="2">The sequence shown here is derived from an EMBL/GenBank/DDBJ whole genome shotgun (WGS) entry which is preliminary data.</text>
</comment>
<keyword evidence="3" id="KW-1185">Reference proteome</keyword>
<proteinExistence type="predicted"/>
<dbReference type="Proteomes" id="UP000198211">
    <property type="component" value="Unassembled WGS sequence"/>
</dbReference>
<dbReference type="EMBL" id="NBNE01012272">
    <property type="protein sequence ID" value="OWY95950.1"/>
    <property type="molecule type" value="Genomic_DNA"/>
</dbReference>
<feature type="chain" id="PRO_5013234320" evidence="1">
    <location>
        <begin position="21"/>
        <end position="250"/>
    </location>
</feature>
<name>A0A225USF9_9STRA</name>
<reference evidence="3" key="1">
    <citation type="submission" date="2017-03" db="EMBL/GenBank/DDBJ databases">
        <title>Phytopthora megakarya and P. palmivora, two closely related causual agents of cacao black pod achieved similar genome size and gene model numbers by different mechanisms.</title>
        <authorList>
            <person name="Ali S."/>
            <person name="Shao J."/>
            <person name="Larry D.J."/>
            <person name="Kronmiller B."/>
            <person name="Shen D."/>
            <person name="Strem M.D."/>
            <person name="Melnick R.L."/>
            <person name="Guiltinan M.J."/>
            <person name="Tyler B.M."/>
            <person name="Meinhardt L.W."/>
            <person name="Bailey B.A."/>
        </authorList>
    </citation>
    <scope>NUCLEOTIDE SEQUENCE [LARGE SCALE GENOMIC DNA]</scope>
    <source>
        <strain evidence="3">zdho120</strain>
    </source>
</reference>
<evidence type="ECO:0000313" key="2">
    <source>
        <dbReference type="EMBL" id="OWY95950.1"/>
    </source>
</evidence>
<protein>
    <submittedName>
        <fullName evidence="2">RxLR effector protein</fullName>
    </submittedName>
</protein>
<evidence type="ECO:0000256" key="1">
    <source>
        <dbReference type="SAM" id="SignalP"/>
    </source>
</evidence>
<dbReference type="AlphaFoldDB" id="A0A225USF9"/>
<dbReference type="OrthoDB" id="127322at2759"/>
<evidence type="ECO:0000313" key="3">
    <source>
        <dbReference type="Proteomes" id="UP000198211"/>
    </source>
</evidence>
<accession>A0A225USF9</accession>
<gene>
    <name evidence="2" type="ORF">PHMEG_00033906</name>
</gene>
<feature type="signal peptide" evidence="1">
    <location>
        <begin position="1"/>
        <end position="20"/>
    </location>
</feature>
<organism evidence="2 3">
    <name type="scientific">Phytophthora megakarya</name>
    <dbReference type="NCBI Taxonomy" id="4795"/>
    <lineage>
        <taxon>Eukaryota</taxon>
        <taxon>Sar</taxon>
        <taxon>Stramenopiles</taxon>
        <taxon>Oomycota</taxon>
        <taxon>Peronosporomycetes</taxon>
        <taxon>Peronosporales</taxon>
        <taxon>Peronosporaceae</taxon>
        <taxon>Phytophthora</taxon>
    </lineage>
</organism>
<sequence>MRHYFLVCLPLLVNVVLIDADSSSVGPKVLQSDCSKIVIHQITTQNEFTHTRLLRSNSASSTRNTEERTGGSVIEKLTSMFKSKGVTKLETEWLQTWLRHRKSPDKALIDLGFGKAADTLLESALFNTWAKYLDDFNEKYPDKKTTMIEAFTKTFGDAGVTTMLHAAKKSIKTDDIAKKLESDQLKMWLSSEKSVDDLFTALNLDKIGYDFKYDLRDNPLFKTWMSYANVFIKEHPEKKGTLFSAWKDHI</sequence>
<dbReference type="GO" id="GO:0043657">
    <property type="term" value="C:host cell"/>
    <property type="evidence" value="ECO:0007669"/>
    <property type="project" value="UniProtKB-SubCell"/>
</dbReference>